<evidence type="ECO:0000313" key="1">
    <source>
        <dbReference type="EMBL" id="GKV37668.1"/>
    </source>
</evidence>
<keyword evidence="2" id="KW-1185">Reference proteome</keyword>
<dbReference type="Proteomes" id="UP001054252">
    <property type="component" value="Unassembled WGS sequence"/>
</dbReference>
<protein>
    <submittedName>
        <fullName evidence="1">Uncharacterized protein</fullName>
    </submittedName>
</protein>
<evidence type="ECO:0000313" key="2">
    <source>
        <dbReference type="Proteomes" id="UP001054252"/>
    </source>
</evidence>
<name>A0AAV5LLF8_9ROSI</name>
<comment type="caution">
    <text evidence="1">The sequence shown here is derived from an EMBL/GenBank/DDBJ whole genome shotgun (WGS) entry which is preliminary data.</text>
</comment>
<dbReference type="EMBL" id="BPVZ01000124">
    <property type="protein sequence ID" value="GKV37668.1"/>
    <property type="molecule type" value="Genomic_DNA"/>
</dbReference>
<gene>
    <name evidence="1" type="ORF">SLEP1_g45667</name>
</gene>
<accession>A0AAV5LLF8</accession>
<sequence length="50" mass="5811">MPETSNRPSPMGFGYAMFLGPLNKTIPKNCEETREAQPRTKLQKWAMCWH</sequence>
<proteinExistence type="predicted"/>
<organism evidence="1 2">
    <name type="scientific">Rubroshorea leprosula</name>
    <dbReference type="NCBI Taxonomy" id="152421"/>
    <lineage>
        <taxon>Eukaryota</taxon>
        <taxon>Viridiplantae</taxon>
        <taxon>Streptophyta</taxon>
        <taxon>Embryophyta</taxon>
        <taxon>Tracheophyta</taxon>
        <taxon>Spermatophyta</taxon>
        <taxon>Magnoliopsida</taxon>
        <taxon>eudicotyledons</taxon>
        <taxon>Gunneridae</taxon>
        <taxon>Pentapetalae</taxon>
        <taxon>rosids</taxon>
        <taxon>malvids</taxon>
        <taxon>Malvales</taxon>
        <taxon>Dipterocarpaceae</taxon>
        <taxon>Rubroshorea</taxon>
    </lineage>
</organism>
<dbReference type="AlphaFoldDB" id="A0AAV5LLF8"/>
<reference evidence="1 2" key="1">
    <citation type="journal article" date="2021" name="Commun. Biol.">
        <title>The genome of Shorea leprosula (Dipterocarpaceae) highlights the ecological relevance of drought in aseasonal tropical rainforests.</title>
        <authorList>
            <person name="Ng K.K.S."/>
            <person name="Kobayashi M.J."/>
            <person name="Fawcett J.A."/>
            <person name="Hatakeyama M."/>
            <person name="Paape T."/>
            <person name="Ng C.H."/>
            <person name="Ang C.C."/>
            <person name="Tnah L.H."/>
            <person name="Lee C.T."/>
            <person name="Nishiyama T."/>
            <person name="Sese J."/>
            <person name="O'Brien M.J."/>
            <person name="Copetti D."/>
            <person name="Mohd Noor M.I."/>
            <person name="Ong R.C."/>
            <person name="Putra M."/>
            <person name="Sireger I.Z."/>
            <person name="Indrioko S."/>
            <person name="Kosugi Y."/>
            <person name="Izuno A."/>
            <person name="Isagi Y."/>
            <person name="Lee S.L."/>
            <person name="Shimizu K.K."/>
        </authorList>
    </citation>
    <scope>NUCLEOTIDE SEQUENCE [LARGE SCALE GENOMIC DNA]</scope>
    <source>
        <strain evidence="1">214</strain>
    </source>
</reference>